<accession>A0A6C0Y7G8</accession>
<feature type="transmembrane region" description="Helical" evidence="1">
    <location>
        <begin position="38"/>
        <end position="58"/>
    </location>
</feature>
<dbReference type="AlphaFoldDB" id="A0A6C0Y7G8"/>
<feature type="transmembrane region" description="Helical" evidence="1">
    <location>
        <begin position="79"/>
        <end position="100"/>
    </location>
</feature>
<keyword evidence="1" id="KW-1133">Transmembrane helix</keyword>
<evidence type="ECO:0000256" key="1">
    <source>
        <dbReference type="SAM" id="Phobius"/>
    </source>
</evidence>
<dbReference type="Proteomes" id="UP000503440">
    <property type="component" value="Plasmid pB18-3"/>
</dbReference>
<dbReference type="EMBL" id="CP044458">
    <property type="protein sequence ID" value="QIC72050.1"/>
    <property type="molecule type" value="Genomic_DNA"/>
</dbReference>
<keyword evidence="1" id="KW-0472">Membrane</keyword>
<keyword evidence="2" id="KW-0614">Plasmid</keyword>
<feature type="transmembrane region" description="Helical" evidence="1">
    <location>
        <begin position="112"/>
        <end position="132"/>
    </location>
</feature>
<reference evidence="2 3" key="1">
    <citation type="submission" date="2019-09" db="EMBL/GenBank/DDBJ databases">
        <title>Non-baumannii Acinetobacter spp. carrying blaNDM-1 isolated in China.</title>
        <authorList>
            <person name="Cui C."/>
            <person name="Chen C."/>
            <person name="Sun J."/>
            <person name="Liu Y."/>
        </authorList>
    </citation>
    <scope>NUCLEOTIDE SEQUENCE [LARGE SCALE GENOMIC DNA]</scope>
    <source>
        <strain evidence="2 3">B18</strain>
        <plasmid evidence="3">pb18-3</plasmid>
    </source>
</reference>
<protein>
    <submittedName>
        <fullName evidence="2">Uncharacterized protein</fullName>
    </submittedName>
</protein>
<sequence length="139" mass="15417">MKKYYGYLGSAPHLAFTSILIGSVYWQQFMTSIYKDDIALPGIAATAVVFGLFLGYYYKIAVTNDSPEPLRLKPLSLSILILNLVLLGMSFPIIVFVLWFSATGQASDHSKYVMSVTYVLSIAVGIFAIFSAPRDKMKQ</sequence>
<evidence type="ECO:0000313" key="3">
    <source>
        <dbReference type="Proteomes" id="UP000503440"/>
    </source>
</evidence>
<organism evidence="2 3">
    <name type="scientific">Acinetobacter indicus</name>
    <dbReference type="NCBI Taxonomy" id="756892"/>
    <lineage>
        <taxon>Bacteria</taxon>
        <taxon>Pseudomonadati</taxon>
        <taxon>Pseudomonadota</taxon>
        <taxon>Gammaproteobacteria</taxon>
        <taxon>Moraxellales</taxon>
        <taxon>Moraxellaceae</taxon>
        <taxon>Acinetobacter</taxon>
    </lineage>
</organism>
<proteinExistence type="predicted"/>
<geneLocation type="plasmid" evidence="3">
    <name>pb18-3</name>
</geneLocation>
<dbReference type="RefSeq" id="WP_163146609.1">
    <property type="nucleotide sequence ID" value="NZ_CP044458.1"/>
</dbReference>
<gene>
    <name evidence="2" type="ORF">FSC09_16975</name>
</gene>
<name>A0A6C0Y7G8_9GAMM</name>
<evidence type="ECO:0000313" key="2">
    <source>
        <dbReference type="EMBL" id="QIC72050.1"/>
    </source>
</evidence>
<keyword evidence="1" id="KW-0812">Transmembrane</keyword>
<feature type="transmembrane region" description="Helical" evidence="1">
    <location>
        <begin position="7"/>
        <end position="26"/>
    </location>
</feature>